<feature type="region of interest" description="Disordered" evidence="1">
    <location>
        <begin position="1"/>
        <end position="115"/>
    </location>
</feature>
<sequence>MTEWSTMIVWKQDEDVKESGTVLGPTKTNATGRQARYTDAGSKHRNGNTTVTQTQEQRCTGTQPERKHRNHNARERKGTQTQENENGTGKKRFSKARETREKEAHDEPERPAQTANLVGEILDELFAIVEREAMVRWLREWVVVEGSTKPGSDPLAELKADYCYERIEAKIQADVEQTRQKDEEPHARLQSKIPMQKFKFKAEIPIEPVPEQAHTQRRPVFLHLLKHKFSTLDTFGFYYSMTRLWSPN</sequence>
<comment type="caution">
    <text evidence="2">The sequence shown here is derived from an EMBL/GenBank/DDBJ whole genome shotgun (WGS) entry which is preliminary data.</text>
</comment>
<dbReference type="EMBL" id="JAUEPT010000080">
    <property type="protein sequence ID" value="KAK0433509.1"/>
    <property type="molecule type" value="Genomic_DNA"/>
</dbReference>
<protein>
    <submittedName>
        <fullName evidence="2">Uncharacterized protein</fullName>
    </submittedName>
</protein>
<feature type="compositionally biased region" description="Basic and acidic residues" evidence="1">
    <location>
        <begin position="95"/>
        <end position="110"/>
    </location>
</feature>
<dbReference type="Proteomes" id="UP001175226">
    <property type="component" value="Unassembled WGS sequence"/>
</dbReference>
<evidence type="ECO:0000313" key="3">
    <source>
        <dbReference type="Proteomes" id="UP001175226"/>
    </source>
</evidence>
<dbReference type="AlphaFoldDB" id="A0AA39J297"/>
<name>A0AA39J297_9AGAR</name>
<organism evidence="2 3">
    <name type="scientific">Armillaria borealis</name>
    <dbReference type="NCBI Taxonomy" id="47425"/>
    <lineage>
        <taxon>Eukaryota</taxon>
        <taxon>Fungi</taxon>
        <taxon>Dikarya</taxon>
        <taxon>Basidiomycota</taxon>
        <taxon>Agaricomycotina</taxon>
        <taxon>Agaricomycetes</taxon>
        <taxon>Agaricomycetidae</taxon>
        <taxon>Agaricales</taxon>
        <taxon>Marasmiineae</taxon>
        <taxon>Physalacriaceae</taxon>
        <taxon>Armillaria</taxon>
    </lineage>
</organism>
<accession>A0AA39J297</accession>
<evidence type="ECO:0000313" key="2">
    <source>
        <dbReference type="EMBL" id="KAK0433509.1"/>
    </source>
</evidence>
<feature type="compositionally biased region" description="Polar residues" evidence="1">
    <location>
        <begin position="47"/>
        <end position="63"/>
    </location>
</feature>
<keyword evidence="3" id="KW-1185">Reference proteome</keyword>
<evidence type="ECO:0000256" key="1">
    <source>
        <dbReference type="SAM" id="MobiDB-lite"/>
    </source>
</evidence>
<proteinExistence type="predicted"/>
<reference evidence="2" key="1">
    <citation type="submission" date="2023-06" db="EMBL/GenBank/DDBJ databases">
        <authorList>
            <consortium name="Lawrence Berkeley National Laboratory"/>
            <person name="Ahrendt S."/>
            <person name="Sahu N."/>
            <person name="Indic B."/>
            <person name="Wong-Bajracharya J."/>
            <person name="Merenyi Z."/>
            <person name="Ke H.-M."/>
            <person name="Monk M."/>
            <person name="Kocsube S."/>
            <person name="Drula E."/>
            <person name="Lipzen A."/>
            <person name="Balint B."/>
            <person name="Henrissat B."/>
            <person name="Andreopoulos B."/>
            <person name="Martin F.M."/>
            <person name="Harder C.B."/>
            <person name="Rigling D."/>
            <person name="Ford K.L."/>
            <person name="Foster G.D."/>
            <person name="Pangilinan J."/>
            <person name="Papanicolaou A."/>
            <person name="Barry K."/>
            <person name="LaButti K."/>
            <person name="Viragh M."/>
            <person name="Koriabine M."/>
            <person name="Yan M."/>
            <person name="Riley R."/>
            <person name="Champramary S."/>
            <person name="Plett K.L."/>
            <person name="Tsai I.J."/>
            <person name="Slot J."/>
            <person name="Sipos G."/>
            <person name="Plett J."/>
            <person name="Nagy L.G."/>
            <person name="Grigoriev I.V."/>
        </authorList>
    </citation>
    <scope>NUCLEOTIDE SEQUENCE</scope>
    <source>
        <strain evidence="2">FPL87.14</strain>
    </source>
</reference>
<gene>
    <name evidence="2" type="ORF">EV421DRAFT_2023435</name>
</gene>